<proteinExistence type="predicted"/>
<keyword evidence="2" id="KW-1185">Reference proteome</keyword>
<reference evidence="2" key="1">
    <citation type="submission" date="2016-05" db="EMBL/GenBank/DDBJ databases">
        <title>Draft genome of Corynebacterium afermentans subsp. afermentans LCDC 88199T.</title>
        <authorList>
            <person name="Bernier A.-M."/>
            <person name="Bernard K."/>
        </authorList>
    </citation>
    <scope>NUCLEOTIDE SEQUENCE [LARGE SCALE GENOMIC DNA]</scope>
    <source>
        <strain evidence="2">NML130454</strain>
    </source>
</reference>
<organism evidence="1 2">
    <name type="scientific">Eikenella halliae</name>
    <dbReference type="NCBI Taxonomy" id="1795832"/>
    <lineage>
        <taxon>Bacteria</taxon>
        <taxon>Pseudomonadati</taxon>
        <taxon>Pseudomonadota</taxon>
        <taxon>Betaproteobacteria</taxon>
        <taxon>Neisseriales</taxon>
        <taxon>Neisseriaceae</taxon>
        <taxon>Eikenella</taxon>
    </lineage>
</organism>
<evidence type="ECO:0000313" key="1">
    <source>
        <dbReference type="EMBL" id="OAM44061.1"/>
    </source>
</evidence>
<protein>
    <submittedName>
        <fullName evidence="1">Uncharacterized protein</fullName>
    </submittedName>
</protein>
<dbReference type="Proteomes" id="UP000077726">
    <property type="component" value="Unassembled WGS sequence"/>
</dbReference>
<sequence>MNGLAVMDYRWFLMRQRLPEKRLEGDFIAVLIAFEIRKPPIPEAAFGLPANEAEPEGNLAMPKPGGFAGKRGYLKIVCPSSADEA</sequence>
<dbReference type="STRING" id="1795832.A7Q00_02230"/>
<evidence type="ECO:0000313" key="2">
    <source>
        <dbReference type="Proteomes" id="UP000077726"/>
    </source>
</evidence>
<dbReference type="AlphaFoldDB" id="A0A1B6W0C2"/>
<accession>A0A1B6W0C2</accession>
<dbReference type="EMBL" id="LXSQ01000007">
    <property type="protein sequence ID" value="OAM44061.1"/>
    <property type="molecule type" value="Genomic_DNA"/>
</dbReference>
<comment type="caution">
    <text evidence="1">The sequence shown here is derived from an EMBL/GenBank/DDBJ whole genome shotgun (WGS) entry which is preliminary data.</text>
</comment>
<name>A0A1B6W0C2_9NEIS</name>
<gene>
    <name evidence="1" type="ORF">A7Q00_02230</name>
</gene>